<dbReference type="PROSITE" id="PS50110">
    <property type="entry name" value="RESPONSE_REGULATORY"/>
    <property type="match status" value="1"/>
</dbReference>
<name>A0ABW2IM10_9PROT</name>
<dbReference type="PROSITE" id="PS50112">
    <property type="entry name" value="PAS"/>
    <property type="match status" value="1"/>
</dbReference>
<dbReference type="Gene3D" id="3.40.50.2300">
    <property type="match status" value="1"/>
</dbReference>
<dbReference type="InterPro" id="IPR052162">
    <property type="entry name" value="Sensor_kinase/Photoreceptor"/>
</dbReference>
<accession>A0ABW2IM10</accession>
<dbReference type="Pfam" id="PF08447">
    <property type="entry name" value="PAS_3"/>
    <property type="match status" value="1"/>
</dbReference>
<dbReference type="SMART" id="SM00448">
    <property type="entry name" value="REC"/>
    <property type="match status" value="1"/>
</dbReference>
<evidence type="ECO:0000259" key="8">
    <source>
        <dbReference type="PROSITE" id="PS50112"/>
    </source>
</evidence>
<dbReference type="SMART" id="SM00091">
    <property type="entry name" value="PAS"/>
    <property type="match status" value="2"/>
</dbReference>
<evidence type="ECO:0000256" key="2">
    <source>
        <dbReference type="ARBA" id="ARBA00012438"/>
    </source>
</evidence>
<feature type="domain" description="PAS" evidence="8">
    <location>
        <begin position="258"/>
        <end position="327"/>
    </location>
</feature>
<evidence type="ECO:0000259" key="7">
    <source>
        <dbReference type="PROSITE" id="PS50110"/>
    </source>
</evidence>
<gene>
    <name evidence="9" type="ORF">ACFQS8_11155</name>
</gene>
<dbReference type="SUPFAM" id="SSF52172">
    <property type="entry name" value="CheY-like"/>
    <property type="match status" value="1"/>
</dbReference>
<evidence type="ECO:0000256" key="6">
    <source>
        <dbReference type="PROSITE-ProRule" id="PRU00169"/>
    </source>
</evidence>
<dbReference type="InterPro" id="IPR035965">
    <property type="entry name" value="PAS-like_dom_sf"/>
</dbReference>
<dbReference type="RefSeq" id="WP_382167414.1">
    <property type="nucleotide sequence ID" value="NZ_JBHTBR010000005.1"/>
</dbReference>
<dbReference type="PANTHER" id="PTHR43304">
    <property type="entry name" value="PHYTOCHROME-LIKE PROTEIN CPH1"/>
    <property type="match status" value="1"/>
</dbReference>
<dbReference type="SUPFAM" id="SSF55785">
    <property type="entry name" value="PYP-like sensor domain (PAS domain)"/>
    <property type="match status" value="3"/>
</dbReference>
<keyword evidence="5" id="KW-0418">Kinase</keyword>
<evidence type="ECO:0000256" key="5">
    <source>
        <dbReference type="ARBA" id="ARBA00022777"/>
    </source>
</evidence>
<dbReference type="Pfam" id="PF00072">
    <property type="entry name" value="Response_reg"/>
    <property type="match status" value="1"/>
</dbReference>
<dbReference type="InterPro" id="IPR001789">
    <property type="entry name" value="Sig_transdc_resp-reg_receiver"/>
</dbReference>
<dbReference type="InterPro" id="IPR013656">
    <property type="entry name" value="PAS_4"/>
</dbReference>
<dbReference type="InterPro" id="IPR001610">
    <property type="entry name" value="PAC"/>
</dbReference>
<keyword evidence="3 6" id="KW-0597">Phosphoprotein</keyword>
<evidence type="ECO:0000256" key="3">
    <source>
        <dbReference type="ARBA" id="ARBA00022553"/>
    </source>
</evidence>
<protein>
    <recommendedName>
        <fullName evidence="2">histidine kinase</fullName>
        <ecNumber evidence="2">2.7.13.3</ecNumber>
    </recommendedName>
</protein>
<dbReference type="CDD" id="cd00130">
    <property type="entry name" value="PAS"/>
    <property type="match status" value="1"/>
</dbReference>
<comment type="caution">
    <text evidence="9">The sequence shown here is derived from an EMBL/GenBank/DDBJ whole genome shotgun (WGS) entry which is preliminary data.</text>
</comment>
<dbReference type="InterPro" id="IPR011006">
    <property type="entry name" value="CheY-like_superfamily"/>
</dbReference>
<dbReference type="Gene3D" id="3.30.450.20">
    <property type="entry name" value="PAS domain"/>
    <property type="match status" value="3"/>
</dbReference>
<dbReference type="Pfam" id="PF08448">
    <property type="entry name" value="PAS_4"/>
    <property type="match status" value="1"/>
</dbReference>
<reference evidence="10" key="1">
    <citation type="journal article" date="2019" name="Int. J. Syst. Evol. Microbiol.">
        <title>The Global Catalogue of Microorganisms (GCM) 10K type strain sequencing project: providing services to taxonomists for standard genome sequencing and annotation.</title>
        <authorList>
            <consortium name="The Broad Institute Genomics Platform"/>
            <consortium name="The Broad Institute Genome Sequencing Center for Infectious Disease"/>
            <person name="Wu L."/>
            <person name="Ma J."/>
        </authorList>
    </citation>
    <scope>NUCLEOTIDE SEQUENCE [LARGE SCALE GENOMIC DNA]</scope>
    <source>
        <strain evidence="10">CCUG 51308</strain>
    </source>
</reference>
<dbReference type="InterPro" id="IPR000014">
    <property type="entry name" value="PAS"/>
</dbReference>
<feature type="domain" description="Response regulatory" evidence="7">
    <location>
        <begin position="759"/>
        <end position="878"/>
    </location>
</feature>
<proteinExistence type="predicted"/>
<comment type="catalytic activity">
    <reaction evidence="1">
        <text>ATP + protein L-histidine = ADP + protein N-phospho-L-histidine.</text>
        <dbReference type="EC" id="2.7.13.3"/>
    </reaction>
</comment>
<organism evidence="9 10">
    <name type="scientific">Hirschia litorea</name>
    <dbReference type="NCBI Taxonomy" id="1199156"/>
    <lineage>
        <taxon>Bacteria</taxon>
        <taxon>Pseudomonadati</taxon>
        <taxon>Pseudomonadota</taxon>
        <taxon>Alphaproteobacteria</taxon>
        <taxon>Hyphomonadales</taxon>
        <taxon>Hyphomonadaceae</taxon>
        <taxon>Hirschia</taxon>
    </lineage>
</organism>
<sequence>MDSGPEFKADLDIEALEFFFNSVDEHFAILNADGSVRRANGAFRRFVAPAAGADNVLLTAYLAEECREKFNAQLANLKPMETVKELRLTMRIGWDVRLVQASISKSSSNLIYFSAVDITHEVRLEQRRKETDSALEQLELLVGIGRWTISKTKPTFWSPGMFRMLGMDENSKPLSYSEYAEMVSKEDLAKLSEAFVGSQVNASSQTVTCTINCPDGQARVLELAGSPNYADDGSVDGVSGVALNKTNNINALKSAMRTDTSAQTLLELAPMGIAIVDLAGKISLVNPALAKQLGKSETYVLGSKIAQLWDQTPERLHESVSSALSGQLIELKRVQLVNEGQVHWVDWTCAPWKTLEGEICGAICIIKDVTKEVERVRRTEASHKRMEYGLSLSSMMVWEIDLVNKTLEIEGDWKPFFKTKPNLSELSNSLFKSAHEDDKTRVSKLWKQHLCTGSPIQMSYRKDNAVGREIWVSVASRQELNDSGRAIRMIGSMRDITVSQKADFLSAQVEEKIQMKHGAKAALVRKVGVGVIKQAESMMELSTMLQRTGVNEEQASMLRLLKTSASAVAEAMQGVERFAALHAFPFKAETSEFIPNKLVAACVEKAKESAELKGVALESVNLSGMEDTYKGIPAAISETLDLILHEIIKSAPSQTRVIVEADIDNSGEGLCIFSLGVKIDGSEKLVSMDDLVELTNDHYENLMLATINDYVEKLKGDVFLQVDGENTLQILTEIPITQEFERTSSISKNTRVNNQKGLSVLVAEDNPLNRRVLELLAIQLELDVSFVENGEEALEAIKAKAFDAIIMDTQMPIMSGIAAIRAIRNWENSNSLEHVPIIAAIPHMSFAKVREAMTAGADDCIAKPISQEDLLSHLSDLTGKGWELPASKLVANG</sequence>
<keyword evidence="4" id="KW-0808">Transferase</keyword>
<dbReference type="EC" id="2.7.13.3" evidence="2"/>
<evidence type="ECO:0000256" key="1">
    <source>
        <dbReference type="ARBA" id="ARBA00000085"/>
    </source>
</evidence>
<evidence type="ECO:0000313" key="10">
    <source>
        <dbReference type="Proteomes" id="UP001596492"/>
    </source>
</evidence>
<dbReference type="CDD" id="cd17546">
    <property type="entry name" value="REC_hyHK_CKI1_RcsC-like"/>
    <property type="match status" value="1"/>
</dbReference>
<dbReference type="InterPro" id="IPR013655">
    <property type="entry name" value="PAS_fold_3"/>
</dbReference>
<evidence type="ECO:0000256" key="4">
    <source>
        <dbReference type="ARBA" id="ARBA00022679"/>
    </source>
</evidence>
<evidence type="ECO:0000313" key="9">
    <source>
        <dbReference type="EMBL" id="MFC7292176.1"/>
    </source>
</evidence>
<feature type="modified residue" description="4-aspartylphosphate" evidence="6">
    <location>
        <position position="808"/>
    </location>
</feature>
<keyword evidence="10" id="KW-1185">Reference proteome</keyword>
<dbReference type="PANTHER" id="PTHR43304:SF1">
    <property type="entry name" value="PAC DOMAIN-CONTAINING PROTEIN"/>
    <property type="match status" value="1"/>
</dbReference>
<dbReference type="Proteomes" id="UP001596492">
    <property type="component" value="Unassembled WGS sequence"/>
</dbReference>
<dbReference type="NCBIfam" id="TIGR00229">
    <property type="entry name" value="sensory_box"/>
    <property type="match status" value="1"/>
</dbReference>
<dbReference type="SMART" id="SM00086">
    <property type="entry name" value="PAC"/>
    <property type="match status" value="3"/>
</dbReference>
<dbReference type="EMBL" id="JBHTBR010000005">
    <property type="protein sequence ID" value="MFC7292176.1"/>
    <property type="molecule type" value="Genomic_DNA"/>
</dbReference>